<dbReference type="EMBL" id="AP024449">
    <property type="protein sequence ID" value="BCS28861.1"/>
    <property type="molecule type" value="Genomic_DNA"/>
</dbReference>
<sequence>MDDFRALPPVARTLTALTFIESALVHSQTLSYYFVPFIPRLLLNFCPEIWRLCTPYLLTDPKLNFVFDLYFMYTYSSRLEFGSPRFRNPGSFFVYVLFIASVIMLTAGFYLGAGVFTQALILAFAYTYSQDNKGTRTMFFVVEIPTLFLPWARLALTFVMKGWYPASIEFTGIVAAHLYDFVTRIYPTFGGGKNYIVTPAFIQRWFTGSLRGGQERVYGQAYRPPNEGENGPRGWASSVRTVWDSRGSGRRLGGN</sequence>
<protein>
    <recommendedName>
        <fullName evidence="7">Derlin</fullName>
    </recommendedName>
</protein>
<dbReference type="InterPro" id="IPR007599">
    <property type="entry name" value="DER1"/>
</dbReference>
<dbReference type="KEGG" id="apuu:APUU_70431A"/>
<feature type="transmembrane region" description="Helical" evidence="7">
    <location>
        <begin position="137"/>
        <end position="156"/>
    </location>
</feature>
<keyword evidence="6 7" id="KW-0472">Membrane</keyword>
<reference evidence="8" key="1">
    <citation type="submission" date="2021-01" db="EMBL/GenBank/DDBJ databases">
        <authorList>
            <consortium name="Aspergillus puulaauensis MK2 genome sequencing consortium"/>
            <person name="Kazuki M."/>
            <person name="Futagami T."/>
        </authorList>
    </citation>
    <scope>NUCLEOTIDE SEQUENCE</scope>
    <source>
        <strain evidence="8">MK2</strain>
    </source>
</reference>
<evidence type="ECO:0000256" key="5">
    <source>
        <dbReference type="ARBA" id="ARBA00022989"/>
    </source>
</evidence>
<dbReference type="SUPFAM" id="SSF144091">
    <property type="entry name" value="Rhomboid-like"/>
    <property type="match status" value="1"/>
</dbReference>
<keyword evidence="3 7" id="KW-0812">Transmembrane</keyword>
<keyword evidence="4 7" id="KW-0256">Endoplasmic reticulum</keyword>
<dbReference type="Pfam" id="PF04511">
    <property type="entry name" value="DER1"/>
    <property type="match status" value="1"/>
</dbReference>
<comment type="function">
    <text evidence="7">May be involved in the degradation of misfolded endoplasmic reticulum (ER) luminal proteins.</text>
</comment>
<dbReference type="GO" id="GO:0005789">
    <property type="term" value="C:endoplasmic reticulum membrane"/>
    <property type="evidence" value="ECO:0007669"/>
    <property type="project" value="UniProtKB-SubCell"/>
</dbReference>
<dbReference type="InterPro" id="IPR035952">
    <property type="entry name" value="Rhomboid-like_sf"/>
</dbReference>
<evidence type="ECO:0000256" key="1">
    <source>
        <dbReference type="ARBA" id="ARBA00004477"/>
    </source>
</evidence>
<keyword evidence="9" id="KW-1185">Reference proteome</keyword>
<evidence type="ECO:0000313" key="9">
    <source>
        <dbReference type="Proteomes" id="UP000654913"/>
    </source>
</evidence>
<dbReference type="GeneID" id="64978858"/>
<dbReference type="AlphaFoldDB" id="A0A7R7XW73"/>
<reference evidence="8" key="2">
    <citation type="submission" date="2021-02" db="EMBL/GenBank/DDBJ databases">
        <title>Aspergillus puulaauensis MK2 genome sequence.</title>
        <authorList>
            <person name="Futagami T."/>
            <person name="Mori K."/>
            <person name="Kadooka C."/>
            <person name="Tanaka T."/>
        </authorList>
    </citation>
    <scope>NUCLEOTIDE SEQUENCE</scope>
    <source>
        <strain evidence="8">MK2</strain>
    </source>
</reference>
<comment type="caution">
    <text evidence="7">Lacks conserved residue(s) required for the propagation of feature annotation.</text>
</comment>
<gene>
    <name evidence="8" type="ORF">APUU_70431A</name>
</gene>
<name>A0A7R7XW73_9EURO</name>
<dbReference type="RefSeq" id="XP_041561047.1">
    <property type="nucleotide sequence ID" value="XM_041695303.1"/>
</dbReference>
<comment type="subcellular location">
    <subcellularLocation>
        <location evidence="1 7">Endoplasmic reticulum membrane</location>
        <topology evidence="1 7">Multi-pass membrane protein</topology>
    </subcellularLocation>
</comment>
<dbReference type="OrthoDB" id="19102at2759"/>
<organism evidence="8 9">
    <name type="scientific">Aspergillus puulaauensis</name>
    <dbReference type="NCBI Taxonomy" id="1220207"/>
    <lineage>
        <taxon>Eukaryota</taxon>
        <taxon>Fungi</taxon>
        <taxon>Dikarya</taxon>
        <taxon>Ascomycota</taxon>
        <taxon>Pezizomycotina</taxon>
        <taxon>Eurotiomycetes</taxon>
        <taxon>Eurotiomycetidae</taxon>
        <taxon>Eurotiales</taxon>
        <taxon>Aspergillaceae</taxon>
        <taxon>Aspergillus</taxon>
    </lineage>
</organism>
<evidence type="ECO:0000256" key="2">
    <source>
        <dbReference type="ARBA" id="ARBA00008917"/>
    </source>
</evidence>
<evidence type="ECO:0000256" key="4">
    <source>
        <dbReference type="ARBA" id="ARBA00022824"/>
    </source>
</evidence>
<dbReference type="Proteomes" id="UP000654913">
    <property type="component" value="Chromosome 7"/>
</dbReference>
<accession>A0A7R7XW73</accession>
<comment type="similarity">
    <text evidence="2 7">Belongs to the derlin family.</text>
</comment>
<keyword evidence="5 7" id="KW-1133">Transmembrane helix</keyword>
<feature type="transmembrane region" description="Helical" evidence="7">
    <location>
        <begin position="92"/>
        <end position="125"/>
    </location>
</feature>
<proteinExistence type="inferred from homology"/>
<evidence type="ECO:0000256" key="6">
    <source>
        <dbReference type="ARBA" id="ARBA00023136"/>
    </source>
</evidence>
<evidence type="ECO:0000256" key="3">
    <source>
        <dbReference type="ARBA" id="ARBA00022692"/>
    </source>
</evidence>
<evidence type="ECO:0000256" key="7">
    <source>
        <dbReference type="RuleBase" id="RU363059"/>
    </source>
</evidence>
<evidence type="ECO:0000313" key="8">
    <source>
        <dbReference type="EMBL" id="BCS28861.1"/>
    </source>
</evidence>
<dbReference type="GO" id="GO:0006950">
    <property type="term" value="P:response to stress"/>
    <property type="evidence" value="ECO:0007669"/>
    <property type="project" value="UniProtKB-ARBA"/>
</dbReference>
<dbReference type="PANTHER" id="PTHR11009">
    <property type="entry name" value="DER1-LIKE PROTEIN, DERLIN"/>
    <property type="match status" value="1"/>
</dbReference>